<dbReference type="AlphaFoldDB" id="A0A1Z1M776"/>
<dbReference type="GeneID" id="33354774"/>
<geneLocation type="chloroplast" evidence="2"/>
<reference evidence="2" key="1">
    <citation type="journal article" date="2017" name="J. Phycol.">
        <title>Analysis of chloroplast genomes and a supermatrix inform reclassification of the Rhodomelaceae (Rhodophyta).</title>
        <authorList>
            <person name="Diaz-Tapia P."/>
            <person name="Maggs C.A."/>
            <person name="West J.A."/>
            <person name="Verbruggen H."/>
        </authorList>
    </citation>
    <scope>NUCLEOTIDE SEQUENCE</scope>
    <source>
        <strain evidence="2">JW3660</strain>
    </source>
</reference>
<evidence type="ECO:0000256" key="1">
    <source>
        <dbReference type="SAM" id="Phobius"/>
    </source>
</evidence>
<keyword evidence="1" id="KW-1133">Transmembrane helix</keyword>
<keyword evidence="2" id="KW-0934">Plastid</keyword>
<dbReference type="EMBL" id="MF101419">
    <property type="protein sequence ID" value="ARW61691.1"/>
    <property type="molecule type" value="Genomic_DNA"/>
</dbReference>
<accession>A0A1Z1M776</accession>
<proteinExistence type="predicted"/>
<organism evidence="2">
    <name type="scientific">Bostrychia moritziana</name>
    <name type="common">Red alga</name>
    <name type="synonym">Polysiphonia moritziana</name>
    <dbReference type="NCBI Taxonomy" id="103713"/>
    <lineage>
        <taxon>Eukaryota</taxon>
        <taxon>Rhodophyta</taxon>
        <taxon>Florideophyceae</taxon>
        <taxon>Rhodymeniophycidae</taxon>
        <taxon>Ceramiales</taxon>
        <taxon>Rhodomelaceae</taxon>
        <taxon>Bostrychia</taxon>
    </lineage>
</organism>
<feature type="transmembrane region" description="Helical" evidence="1">
    <location>
        <begin position="12"/>
        <end position="33"/>
    </location>
</feature>
<keyword evidence="2" id="KW-0150">Chloroplast</keyword>
<sequence length="36" mass="4418">MRQLIKLSRVMSILKEFLFILYLNIINKIFSLYNEL</sequence>
<keyword evidence="1" id="KW-0812">Transmembrane</keyword>
<protein>
    <submittedName>
        <fullName evidence="2">Uncharacterized protein</fullName>
    </submittedName>
</protein>
<name>A0A1Z1M776_BOSMO</name>
<keyword evidence="1" id="KW-0472">Membrane</keyword>
<evidence type="ECO:0000313" key="2">
    <source>
        <dbReference type="EMBL" id="ARW61691.1"/>
    </source>
</evidence>
<gene>
    <name evidence="2" type="primary">orf36</name>
</gene>
<dbReference type="RefSeq" id="YP_009393129.1">
    <property type="nucleotide sequence ID" value="NC_035266.1"/>
</dbReference>